<keyword evidence="1" id="KW-0732">Signal</keyword>
<feature type="chain" id="PRO_5046941862" description="DUF2388 domain-containing protein" evidence="1">
    <location>
        <begin position="25"/>
        <end position="94"/>
    </location>
</feature>
<reference evidence="2" key="1">
    <citation type="submission" date="2023-06" db="EMBL/GenBank/DDBJ databases">
        <title>Phylogenetic Diversity of Rhizobium strains.</title>
        <authorList>
            <person name="Moura F.T."/>
            <person name="Helene L.C.F."/>
            <person name="Hungria M."/>
        </authorList>
    </citation>
    <scope>NUCLEOTIDE SEQUENCE</scope>
    <source>
        <strain evidence="2">CCGE526</strain>
    </source>
</reference>
<name>A0ABT7JTI7_9HYPH</name>
<sequence length="94" mass="9793">MKTLALVAPSLISITFALSFTALAANTATTGNSNSGPCAKMVDSINNGLKSSAISAADRKRAQALVAEALKRCKANDFSGADSYFIEALKMLHK</sequence>
<organism evidence="2 3">
    <name type="scientific">Rhizobium mayense</name>
    <dbReference type="NCBI Taxonomy" id="1312184"/>
    <lineage>
        <taxon>Bacteria</taxon>
        <taxon>Pseudomonadati</taxon>
        <taxon>Pseudomonadota</taxon>
        <taxon>Alphaproteobacteria</taxon>
        <taxon>Hyphomicrobiales</taxon>
        <taxon>Rhizobiaceae</taxon>
        <taxon>Rhizobium/Agrobacterium group</taxon>
        <taxon>Rhizobium</taxon>
    </lineage>
</organism>
<protein>
    <recommendedName>
        <fullName evidence="4">DUF2388 domain-containing protein</fullName>
    </recommendedName>
</protein>
<gene>
    <name evidence="2" type="ORF">PY649_12155</name>
</gene>
<accession>A0ABT7JTI7</accession>
<dbReference type="EMBL" id="JARFYM010000007">
    <property type="protein sequence ID" value="MDL2399652.1"/>
    <property type="molecule type" value="Genomic_DNA"/>
</dbReference>
<evidence type="ECO:0000256" key="1">
    <source>
        <dbReference type="SAM" id="SignalP"/>
    </source>
</evidence>
<dbReference type="Proteomes" id="UP001172645">
    <property type="component" value="Unassembled WGS sequence"/>
</dbReference>
<dbReference type="RefSeq" id="WP_285868643.1">
    <property type="nucleotide sequence ID" value="NZ_JARFYM010000007.1"/>
</dbReference>
<evidence type="ECO:0008006" key="4">
    <source>
        <dbReference type="Google" id="ProtNLM"/>
    </source>
</evidence>
<keyword evidence="3" id="KW-1185">Reference proteome</keyword>
<proteinExistence type="predicted"/>
<feature type="signal peptide" evidence="1">
    <location>
        <begin position="1"/>
        <end position="24"/>
    </location>
</feature>
<comment type="caution">
    <text evidence="2">The sequence shown here is derived from an EMBL/GenBank/DDBJ whole genome shotgun (WGS) entry which is preliminary data.</text>
</comment>
<evidence type="ECO:0000313" key="3">
    <source>
        <dbReference type="Proteomes" id="UP001172645"/>
    </source>
</evidence>
<evidence type="ECO:0000313" key="2">
    <source>
        <dbReference type="EMBL" id="MDL2399652.1"/>
    </source>
</evidence>